<dbReference type="GO" id="GO:0016042">
    <property type="term" value="P:lipid catabolic process"/>
    <property type="evidence" value="ECO:0007669"/>
    <property type="project" value="UniProtKB-UniRule"/>
</dbReference>
<dbReference type="EMBL" id="CP045929">
    <property type="protein sequence ID" value="QGK68884.1"/>
    <property type="molecule type" value="Genomic_DNA"/>
</dbReference>
<feature type="transmembrane region" description="Helical" evidence="4">
    <location>
        <begin position="1203"/>
        <end position="1221"/>
    </location>
</feature>
<dbReference type="KEGG" id="sace:GIY23_04395"/>
<evidence type="ECO:0000259" key="5">
    <source>
        <dbReference type="PROSITE" id="PS51635"/>
    </source>
</evidence>
<dbReference type="GO" id="GO:0016787">
    <property type="term" value="F:hydrolase activity"/>
    <property type="evidence" value="ECO:0007669"/>
    <property type="project" value="UniProtKB-UniRule"/>
</dbReference>
<feature type="domain" description="PNPLA" evidence="5">
    <location>
        <begin position="156"/>
        <end position="404"/>
    </location>
</feature>
<feature type="active site" description="Proton acceptor" evidence="2">
    <location>
        <position position="391"/>
    </location>
</feature>
<keyword evidence="1 2" id="KW-0443">Lipid metabolism</keyword>
<keyword evidence="4" id="KW-1133">Transmembrane helix</keyword>
<reference evidence="7" key="1">
    <citation type="submission" date="2019-11" db="EMBL/GenBank/DDBJ databases">
        <title>The complete genome sequence of Saccharopolyspora sp. E2A.</title>
        <authorList>
            <person name="Zhang G."/>
        </authorList>
    </citation>
    <scope>NUCLEOTIDE SEQUENCE [LARGE SCALE GENOMIC DNA]</scope>
    <source>
        <strain evidence="7">E2A</strain>
    </source>
</reference>
<dbReference type="Pfam" id="PF01734">
    <property type="entry name" value="Patatin"/>
    <property type="match status" value="1"/>
</dbReference>
<feature type="transmembrane region" description="Helical" evidence="4">
    <location>
        <begin position="1177"/>
        <end position="1196"/>
    </location>
</feature>
<dbReference type="InterPro" id="IPR024282">
    <property type="entry name" value="DUF3376"/>
</dbReference>
<evidence type="ECO:0000256" key="3">
    <source>
        <dbReference type="SAM" id="MobiDB-lite"/>
    </source>
</evidence>
<dbReference type="AlphaFoldDB" id="A0A5Q3Q6U6"/>
<dbReference type="InterPro" id="IPR019894">
    <property type="entry name" value="Patatin-related_protein"/>
</dbReference>
<feature type="transmembrane region" description="Helical" evidence="4">
    <location>
        <begin position="1093"/>
        <end position="1118"/>
    </location>
</feature>
<keyword evidence="4" id="KW-0472">Membrane</keyword>
<keyword evidence="7" id="KW-1185">Reference proteome</keyword>
<proteinExistence type="predicted"/>
<dbReference type="Pfam" id="PF11856">
    <property type="entry name" value="DUF3376"/>
    <property type="match status" value="1"/>
</dbReference>
<dbReference type="Proteomes" id="UP000371041">
    <property type="component" value="Chromosome"/>
</dbReference>
<name>A0A5Q3Q6U6_9PSEU</name>
<dbReference type="SUPFAM" id="SSF52151">
    <property type="entry name" value="FabD/lysophospholipase-like"/>
    <property type="match status" value="1"/>
</dbReference>
<protein>
    <submittedName>
        <fullName evidence="6">Patatin-like protein</fullName>
    </submittedName>
</protein>
<gene>
    <name evidence="6" type="ORF">GIY23_04395</name>
</gene>
<organism evidence="6 7">
    <name type="scientific">Allosaccharopolyspora coralli</name>
    <dbReference type="NCBI Taxonomy" id="2665642"/>
    <lineage>
        <taxon>Bacteria</taxon>
        <taxon>Bacillati</taxon>
        <taxon>Actinomycetota</taxon>
        <taxon>Actinomycetes</taxon>
        <taxon>Pseudonocardiales</taxon>
        <taxon>Pseudonocardiaceae</taxon>
        <taxon>Allosaccharopolyspora</taxon>
    </lineage>
</organism>
<feature type="transmembrane region" description="Helical" evidence="4">
    <location>
        <begin position="1054"/>
        <end position="1073"/>
    </location>
</feature>
<keyword evidence="2" id="KW-0378">Hydrolase</keyword>
<feature type="transmembrane region" description="Helical" evidence="4">
    <location>
        <begin position="1233"/>
        <end position="1255"/>
    </location>
</feature>
<accession>A0A5Q3Q6U6</accession>
<feature type="short sequence motif" description="DGA/G" evidence="2">
    <location>
        <begin position="391"/>
        <end position="393"/>
    </location>
</feature>
<dbReference type="PROSITE" id="PS51635">
    <property type="entry name" value="PNPLA"/>
    <property type="match status" value="1"/>
</dbReference>
<keyword evidence="4" id="KW-0812">Transmembrane</keyword>
<feature type="short sequence motif" description="GXSXG" evidence="2">
    <location>
        <begin position="196"/>
        <end position="200"/>
    </location>
</feature>
<dbReference type="NCBIfam" id="TIGR03607">
    <property type="entry name" value="patatin-like protein"/>
    <property type="match status" value="1"/>
</dbReference>
<feature type="transmembrane region" description="Helical" evidence="4">
    <location>
        <begin position="1025"/>
        <end position="1047"/>
    </location>
</feature>
<feature type="transmembrane region" description="Helical" evidence="4">
    <location>
        <begin position="1151"/>
        <end position="1171"/>
    </location>
</feature>
<feature type="active site" description="Nucleophile" evidence="2">
    <location>
        <position position="198"/>
    </location>
</feature>
<sequence>MSTVAPDGRNQQELRLALAMRGGASMAVWIGGAVAEINHLRTALTPPEQEPVADDARAAAPFGRKVRTPHKQARVDTEVPEKATQERSSEDRGVERTATQATTGSDGASTPTDLGKETASLTVEHSAQAVSAGGDGGSLVGDPAETELSDPPHEPKADGAGTTEDSPRPTMLDEHPWAVLARLAGYDSVAVDVLAGASAGGLNATLLSTSLVYGMPFDRMRSTWVRLADLEAMSRPVPMFWDRKPMSLLEGDAYFRAELAEVLDDAESVEPSRAERADLLLTATLLDPVVERRFDAGSTPITEERRRAWFRFRHRGEPGDPLSDFAAGTARKRTARELAQAARSTSSYPFAFEPAQVHSRPGEPPLGEPNMFGAFSEVAVPPEHRPFRVMDGGVLDNIPVAAAIHSIASTVADRPSERFLLYLNPDPESPTGEREGSRLAFPVASTAMRARMTQESLLADIEALDEHNSAVERTALRRKALFAQISAVEPAQRPDELRRVVETVRDDHAVVRVELDALAFVRLLTDPAGSEDGRLLPPVVGDPLQGWSAAAVSALPDALSRRLAGEAEPNAVFGDVRGFLSAVEECLGWTHDLECDATGEAAREVARCKAALYRLRVFGEVLEGHADRYWVHGAQLEPIVDPAELNTWVGRVADRRRRLQHALPSPVRPLLGAVLSEIEQGERLVGESFQRPLGDFAAELLSIVESSGADAAAEDTPGHVDAVAEASGVLDRLLARLAFVAPTRTEFRFPEQIGYGMLESAAADDRIDVLRRVVVLTAPLDVGRAPGSRIRLMRVRSDASSPLPFEALRRDGELRVEDKVRGGDLGNFGAFLSARWRANDWMWGRMDAVPTLVDMLCDPARLRIHNEAAGAAGVFEELRVLACTPSPEELRGAGEGVAGKWRGFLTERWEHRAEDVRSELATAFAEPDGDHPLPATRAAVTERLQWMIAASELPFVHEVSQGAEPDLPEREPQPLPSPRRVSAQVERYSVGAQRVPDLGERRVAGMATRFALLAHRAVRPGRSSVWAWLGRGAIMLLKPFVVIAAFAVAAPVRAATVGLLGSMAAASAAPLATFSGDEGWDDSGVSGLVPITFAGSGVGVATVLAWVVSGVFALWLGVVGSGRVRFGRGGGGQSAQNEAPSRRDGQLSGGLRWTFATLLAAVPLGLVAVMWANGFRLRPLGLLLVAIGLTWLATFAYKASGRVAATVVGGLVFGATTWAFADGFLTPWATASWLGWTILVTAYAHAILLSAVDLLPPRPRTDPLSTTS</sequence>
<evidence type="ECO:0000313" key="7">
    <source>
        <dbReference type="Proteomes" id="UP000371041"/>
    </source>
</evidence>
<evidence type="ECO:0000256" key="2">
    <source>
        <dbReference type="PROSITE-ProRule" id="PRU01161"/>
    </source>
</evidence>
<dbReference type="Gene3D" id="3.40.1090.10">
    <property type="entry name" value="Cytosolic phospholipase A2 catalytic domain"/>
    <property type="match status" value="1"/>
</dbReference>
<dbReference type="RefSeq" id="WP_154075487.1">
    <property type="nucleotide sequence ID" value="NZ_CP045929.1"/>
</dbReference>
<feature type="region of interest" description="Disordered" evidence="3">
    <location>
        <begin position="130"/>
        <end position="171"/>
    </location>
</feature>
<keyword evidence="2" id="KW-0442">Lipid degradation</keyword>
<feature type="region of interest" description="Disordered" evidence="3">
    <location>
        <begin position="961"/>
        <end position="983"/>
    </location>
</feature>
<dbReference type="InterPro" id="IPR002641">
    <property type="entry name" value="PNPLA_dom"/>
</dbReference>
<feature type="compositionally biased region" description="Basic and acidic residues" evidence="3">
    <location>
        <begin position="73"/>
        <end position="95"/>
    </location>
</feature>
<evidence type="ECO:0000256" key="4">
    <source>
        <dbReference type="SAM" id="Phobius"/>
    </source>
</evidence>
<comment type="caution">
    <text evidence="2">Lacks conserved residue(s) required for the propagation of feature annotation.</text>
</comment>
<evidence type="ECO:0000313" key="6">
    <source>
        <dbReference type="EMBL" id="QGK68884.1"/>
    </source>
</evidence>
<evidence type="ECO:0000256" key="1">
    <source>
        <dbReference type="ARBA" id="ARBA00023098"/>
    </source>
</evidence>
<feature type="compositionally biased region" description="Polar residues" evidence="3">
    <location>
        <begin position="97"/>
        <end position="112"/>
    </location>
</feature>
<dbReference type="InterPro" id="IPR016035">
    <property type="entry name" value="Acyl_Trfase/lysoPLipase"/>
</dbReference>
<feature type="region of interest" description="Disordered" evidence="3">
    <location>
        <begin position="45"/>
        <end position="115"/>
    </location>
</feature>